<feature type="transmembrane region" description="Helical" evidence="1">
    <location>
        <begin position="193"/>
        <end position="213"/>
    </location>
</feature>
<evidence type="ECO:0008006" key="3">
    <source>
        <dbReference type="Google" id="ProtNLM"/>
    </source>
</evidence>
<dbReference type="AlphaFoldDB" id="A0A7V3RGP2"/>
<evidence type="ECO:0000256" key="1">
    <source>
        <dbReference type="SAM" id="Phobius"/>
    </source>
</evidence>
<organism evidence="2">
    <name type="scientific">candidate division WOR-3 bacterium</name>
    <dbReference type="NCBI Taxonomy" id="2052148"/>
    <lineage>
        <taxon>Bacteria</taxon>
        <taxon>Bacteria division WOR-3</taxon>
    </lineage>
</organism>
<keyword evidence="1" id="KW-1133">Transmembrane helix</keyword>
<dbReference type="EMBL" id="DTOZ01000055">
    <property type="protein sequence ID" value="HGE77794.1"/>
    <property type="molecule type" value="Genomic_DNA"/>
</dbReference>
<proteinExistence type="predicted"/>
<evidence type="ECO:0000313" key="2">
    <source>
        <dbReference type="EMBL" id="HGE77794.1"/>
    </source>
</evidence>
<accession>A0A7V3RGP2</accession>
<dbReference type="Gene3D" id="1.25.40.10">
    <property type="entry name" value="Tetratricopeptide repeat domain"/>
    <property type="match status" value="1"/>
</dbReference>
<keyword evidence="1" id="KW-0472">Membrane</keyword>
<dbReference type="SUPFAM" id="SSF48452">
    <property type="entry name" value="TPR-like"/>
    <property type="match status" value="1"/>
</dbReference>
<gene>
    <name evidence="2" type="ORF">ENX68_02180</name>
</gene>
<sequence>MIIIFLFLQGELLNPEQVLKFADYLYLEGDFNNALNEYRRYLFLSKSNDQEVKEKITDCLIRLQRYDEAIFSLKDYADTTKALYTKARIYFLKSEFPMVRELLKEKNNDYLAKKFIGLSYAGEFNFLKAREFIILPGKIPSHKSLLLGGILSIFPGGGHLYCGRFGDALYSMLVISTGSFISYYYYKNNERTKFYLALGISSIFYAGNIYGGINAVRNYNFYRDNEYRQIIFDHYR</sequence>
<reference evidence="2" key="1">
    <citation type="journal article" date="2020" name="mSystems">
        <title>Genome- and Community-Level Interaction Insights into Carbon Utilization and Element Cycling Functions of Hydrothermarchaeota in Hydrothermal Sediment.</title>
        <authorList>
            <person name="Zhou Z."/>
            <person name="Liu Y."/>
            <person name="Xu W."/>
            <person name="Pan J."/>
            <person name="Luo Z.H."/>
            <person name="Li M."/>
        </authorList>
    </citation>
    <scope>NUCLEOTIDE SEQUENCE [LARGE SCALE GENOMIC DNA]</scope>
    <source>
        <strain evidence="2">SpSt-961</strain>
    </source>
</reference>
<keyword evidence="1" id="KW-0812">Transmembrane</keyword>
<comment type="caution">
    <text evidence="2">The sequence shown here is derived from an EMBL/GenBank/DDBJ whole genome shotgun (WGS) entry which is preliminary data.</text>
</comment>
<dbReference type="InterPro" id="IPR011990">
    <property type="entry name" value="TPR-like_helical_dom_sf"/>
</dbReference>
<feature type="transmembrane region" description="Helical" evidence="1">
    <location>
        <begin position="168"/>
        <end position="186"/>
    </location>
</feature>
<protein>
    <recommendedName>
        <fullName evidence="3">Tetratricopeptide repeat protein</fullName>
    </recommendedName>
</protein>
<name>A0A7V3RGP2_UNCW3</name>